<accession>A0A7J8BRM7</accession>
<keyword evidence="3" id="KW-1185">Reference proteome</keyword>
<feature type="compositionally biased region" description="Basic and acidic residues" evidence="1">
    <location>
        <begin position="315"/>
        <end position="325"/>
    </location>
</feature>
<reference evidence="2 3" key="1">
    <citation type="journal article" date="2020" name="Nature">
        <title>Six reference-quality genomes reveal evolution of bat adaptations.</title>
        <authorList>
            <person name="Jebb D."/>
            <person name="Huang Z."/>
            <person name="Pippel M."/>
            <person name="Hughes G.M."/>
            <person name="Lavrichenko K."/>
            <person name="Devanna P."/>
            <person name="Winkler S."/>
            <person name="Jermiin L.S."/>
            <person name="Skirmuntt E.C."/>
            <person name="Katzourakis A."/>
            <person name="Burkitt-Gray L."/>
            <person name="Ray D.A."/>
            <person name="Sullivan K.A.M."/>
            <person name="Roscito J.G."/>
            <person name="Kirilenko B.M."/>
            <person name="Davalos L.M."/>
            <person name="Corthals A.P."/>
            <person name="Power M.L."/>
            <person name="Jones G."/>
            <person name="Ransome R.D."/>
            <person name="Dechmann D.K.N."/>
            <person name="Locatelli A.G."/>
            <person name="Puechmaille S.J."/>
            <person name="Fedrigo O."/>
            <person name="Jarvis E.D."/>
            <person name="Hiller M."/>
            <person name="Vernes S.C."/>
            <person name="Myers E.W."/>
            <person name="Teeling E.C."/>
        </authorList>
    </citation>
    <scope>NUCLEOTIDE SEQUENCE [LARGE SCALE GENOMIC DNA]</scope>
    <source>
        <strain evidence="2">MRouAeg1</strain>
        <tissue evidence="2">Muscle</tissue>
    </source>
</reference>
<organism evidence="2 3">
    <name type="scientific">Rousettus aegyptiacus</name>
    <name type="common">Egyptian fruit bat</name>
    <name type="synonym">Pteropus aegyptiacus</name>
    <dbReference type="NCBI Taxonomy" id="9407"/>
    <lineage>
        <taxon>Eukaryota</taxon>
        <taxon>Metazoa</taxon>
        <taxon>Chordata</taxon>
        <taxon>Craniata</taxon>
        <taxon>Vertebrata</taxon>
        <taxon>Euteleostomi</taxon>
        <taxon>Mammalia</taxon>
        <taxon>Eutheria</taxon>
        <taxon>Laurasiatheria</taxon>
        <taxon>Chiroptera</taxon>
        <taxon>Yinpterochiroptera</taxon>
        <taxon>Pteropodoidea</taxon>
        <taxon>Pteropodidae</taxon>
        <taxon>Rousettinae</taxon>
        <taxon>Rousettus</taxon>
    </lineage>
</organism>
<evidence type="ECO:0000256" key="1">
    <source>
        <dbReference type="SAM" id="MobiDB-lite"/>
    </source>
</evidence>
<gene>
    <name evidence="2" type="ORF">HJG63_009508</name>
</gene>
<feature type="region of interest" description="Disordered" evidence="1">
    <location>
        <begin position="218"/>
        <end position="325"/>
    </location>
</feature>
<dbReference type="Proteomes" id="UP000593571">
    <property type="component" value="Unassembled WGS sequence"/>
</dbReference>
<sequence length="325" mass="36613">MARCLAGNGAQKTAVKVMILQLEPSASVRLGDAGAGLPSCSRGHDGADNDGMLLMCRVQEEPRPEVMAANDVRSCALMWSRWQGSTRRHTRQEIAQARGNVNHVTFFTSVFSHVEETPFKGLCDRSHHNHDGASSHNVFSPRPVTCPDLSSTVRCSRGPRAGRTTGRSEVTAQMHVYHSVDTTSNSRQGSRNLNLKHSRWDQHARGFRADHFTHLVGLSQRRRKIREPRGENGKSPGTSGRQKREPKRWQRETRPARHGGVRWRTGPRDRSAGSPSKPERRRRGFPLRAVGKERSPADALLWARRQPPYTSVFRNRKESEQKPFN</sequence>
<name>A0A7J8BRM7_ROUAE</name>
<evidence type="ECO:0000313" key="2">
    <source>
        <dbReference type="EMBL" id="KAF6401398.1"/>
    </source>
</evidence>
<dbReference type="AlphaFoldDB" id="A0A7J8BRM7"/>
<proteinExistence type="predicted"/>
<dbReference type="EMBL" id="JACASE010000016">
    <property type="protein sequence ID" value="KAF6401398.1"/>
    <property type="molecule type" value="Genomic_DNA"/>
</dbReference>
<comment type="caution">
    <text evidence="2">The sequence shown here is derived from an EMBL/GenBank/DDBJ whole genome shotgun (WGS) entry which is preliminary data.</text>
</comment>
<evidence type="ECO:0000313" key="3">
    <source>
        <dbReference type="Proteomes" id="UP000593571"/>
    </source>
</evidence>
<protein>
    <submittedName>
        <fullName evidence="2">Uncharacterized protein</fullName>
    </submittedName>
</protein>